<organism evidence="2 3">
    <name type="scientific">Vibrio tubiashii</name>
    <dbReference type="NCBI Taxonomy" id="29498"/>
    <lineage>
        <taxon>Bacteria</taxon>
        <taxon>Pseudomonadati</taxon>
        <taxon>Pseudomonadota</taxon>
        <taxon>Gammaproteobacteria</taxon>
        <taxon>Vibrionales</taxon>
        <taxon>Vibrionaceae</taxon>
        <taxon>Vibrio</taxon>
        <taxon>Vibrio oreintalis group</taxon>
    </lineage>
</organism>
<sequence>MSNLSAQVAKLHAPVDKALFRALSLVLGFYHVAMVMWDPELYSASIGGFNAIVSPLLIWAICSSMVSGLGFKPRNWYWQVLFSPYCSLTILIYLTVVRLL</sequence>
<name>A0AAE5GRM3_9VIBR</name>
<keyword evidence="1" id="KW-1133">Transmembrane helix</keyword>
<accession>A0AAE5GRM3</accession>
<dbReference type="EMBL" id="VTXO01000004">
    <property type="protein sequence ID" value="NOI81637.1"/>
    <property type="molecule type" value="Genomic_DNA"/>
</dbReference>
<evidence type="ECO:0000313" key="3">
    <source>
        <dbReference type="Proteomes" id="UP000572722"/>
    </source>
</evidence>
<protein>
    <submittedName>
        <fullName evidence="2">Cyd operon protein YbgE</fullName>
    </submittedName>
</protein>
<evidence type="ECO:0000313" key="2">
    <source>
        <dbReference type="EMBL" id="NOI81637.1"/>
    </source>
</evidence>
<comment type="caution">
    <text evidence="2">The sequence shown here is derived from an EMBL/GenBank/DDBJ whole genome shotgun (WGS) entry which is preliminary data.</text>
</comment>
<dbReference type="AlphaFoldDB" id="A0AAE5GRM3"/>
<dbReference type="RefSeq" id="WP_171322699.1">
    <property type="nucleotide sequence ID" value="NZ_VTXO01000004.1"/>
</dbReference>
<dbReference type="Proteomes" id="UP000572722">
    <property type="component" value="Unassembled WGS sequence"/>
</dbReference>
<gene>
    <name evidence="2" type="primary">ybgE</name>
    <name evidence="2" type="ORF">F0237_13280</name>
</gene>
<dbReference type="Pfam" id="PF09600">
    <property type="entry name" value="Cyd_oper_YbgE"/>
    <property type="match status" value="1"/>
</dbReference>
<keyword evidence="1" id="KW-0472">Membrane</keyword>
<keyword evidence="1" id="KW-0812">Transmembrane</keyword>
<dbReference type="NCBIfam" id="TIGR02112">
    <property type="entry name" value="cyd_oper_ybgE"/>
    <property type="match status" value="1"/>
</dbReference>
<proteinExistence type="predicted"/>
<dbReference type="InterPro" id="IPR011846">
    <property type="entry name" value="Cyd_oper_YbgE"/>
</dbReference>
<feature type="transmembrane region" description="Helical" evidence="1">
    <location>
        <begin position="49"/>
        <end position="70"/>
    </location>
</feature>
<feature type="transmembrane region" description="Helical" evidence="1">
    <location>
        <begin position="76"/>
        <end position="96"/>
    </location>
</feature>
<reference evidence="2 3" key="1">
    <citation type="submission" date="2019-08" db="EMBL/GenBank/DDBJ databases">
        <title>Draft genome sequencing and comparative genomics of hatchery-associated Vibrios.</title>
        <authorList>
            <person name="Kehlet-Delgado H."/>
            <person name="Mueller R.S."/>
        </authorList>
    </citation>
    <scope>NUCLEOTIDE SEQUENCE [LARGE SCALE GENOMIC DNA]</scope>
    <source>
        <strain evidence="2 3">01-65-5-1</strain>
    </source>
</reference>
<evidence type="ECO:0000256" key="1">
    <source>
        <dbReference type="SAM" id="Phobius"/>
    </source>
</evidence>
<feature type="transmembrane region" description="Helical" evidence="1">
    <location>
        <begin position="18"/>
        <end position="37"/>
    </location>
</feature>